<dbReference type="InterPro" id="IPR012336">
    <property type="entry name" value="Thioredoxin-like_fold"/>
</dbReference>
<evidence type="ECO:0000259" key="2">
    <source>
        <dbReference type="Pfam" id="PF13098"/>
    </source>
</evidence>
<gene>
    <name evidence="3" type="ordered locus">Geob_2251</name>
</gene>
<dbReference type="STRING" id="316067.Geob_2251"/>
<dbReference type="PANTHER" id="PTHR35272">
    <property type="entry name" value="THIOL:DISULFIDE INTERCHANGE PROTEIN DSBC-RELATED"/>
    <property type="match status" value="1"/>
</dbReference>
<dbReference type="CDD" id="cd03020">
    <property type="entry name" value="DsbA_DsbC_DsbG"/>
    <property type="match status" value="1"/>
</dbReference>
<proteinExistence type="predicted"/>
<dbReference type="Gene3D" id="3.40.30.10">
    <property type="entry name" value="Glutaredoxin"/>
    <property type="match status" value="1"/>
</dbReference>
<dbReference type="GO" id="GO:0016853">
    <property type="term" value="F:isomerase activity"/>
    <property type="evidence" value="ECO:0007669"/>
    <property type="project" value="UniProtKB-KW"/>
</dbReference>
<dbReference type="PANTHER" id="PTHR35272:SF3">
    <property type="entry name" value="THIOL:DISULFIDE INTERCHANGE PROTEIN DSBC"/>
    <property type="match status" value="1"/>
</dbReference>
<keyword evidence="3" id="KW-0413">Isomerase</keyword>
<dbReference type="SUPFAM" id="SSF52833">
    <property type="entry name" value="Thioredoxin-like"/>
    <property type="match status" value="1"/>
</dbReference>
<dbReference type="Pfam" id="PF13098">
    <property type="entry name" value="Thioredoxin_2"/>
    <property type="match status" value="1"/>
</dbReference>
<dbReference type="HOGENOM" id="CLU_083593_1_1_7"/>
<dbReference type="InterPro" id="IPR036249">
    <property type="entry name" value="Thioredoxin-like_sf"/>
</dbReference>
<dbReference type="InterPro" id="IPR033954">
    <property type="entry name" value="DiS-bond_Isoase_DsbC/G"/>
</dbReference>
<evidence type="ECO:0000313" key="4">
    <source>
        <dbReference type="Proteomes" id="UP000007721"/>
    </source>
</evidence>
<name>B9M9N3_GEODF</name>
<evidence type="ECO:0000313" key="3">
    <source>
        <dbReference type="EMBL" id="ACM20605.1"/>
    </source>
</evidence>
<protein>
    <submittedName>
        <fullName evidence="3">Protein disulfide bond isomerase, DsbC/DsbG-like, one heme-binding site</fullName>
    </submittedName>
</protein>
<dbReference type="AlphaFoldDB" id="B9M9N3"/>
<organism evidence="3 4">
    <name type="scientific">Geotalea daltonii (strain DSM 22248 / JCM 15807 / FRC-32)</name>
    <name type="common">Geobacter daltonii</name>
    <dbReference type="NCBI Taxonomy" id="316067"/>
    <lineage>
        <taxon>Bacteria</taxon>
        <taxon>Pseudomonadati</taxon>
        <taxon>Thermodesulfobacteriota</taxon>
        <taxon>Desulfuromonadia</taxon>
        <taxon>Geobacterales</taxon>
        <taxon>Geobacteraceae</taxon>
        <taxon>Geotalea</taxon>
    </lineage>
</organism>
<dbReference type="eggNOG" id="COG1651">
    <property type="taxonomic scope" value="Bacteria"/>
</dbReference>
<dbReference type="OrthoDB" id="9800545at2"/>
<dbReference type="RefSeq" id="WP_012647334.1">
    <property type="nucleotide sequence ID" value="NC_011979.1"/>
</dbReference>
<keyword evidence="1" id="KW-0732">Signal</keyword>
<sequence length="261" mass="27713">MKSLTTAVVLVTLMAGSASAMSKEGCGGECASCHPLSVKEANALVKDLGGRVTKVKFPAMRGVWELDMEKDGKKAVAYLDYGKKHVIPGPIFNLATKKPISGGAQQPAGVTKVNPALLTPANSIILGNPQGKKRLFVFTDPDCPFCAKLHVELKKLIAMDPSVVVYVKLFPLKMHPAAYDKSRVILQGPSAKLLDDAFAKVTLPAPGPNTPTKGVEENIKLAGRLGVNSTPTMIFSDGRVVAGSKSATEIQALFKIKKPHK</sequence>
<keyword evidence="4" id="KW-1185">Reference proteome</keyword>
<dbReference type="Proteomes" id="UP000007721">
    <property type="component" value="Chromosome"/>
</dbReference>
<evidence type="ECO:0000256" key="1">
    <source>
        <dbReference type="SAM" id="SignalP"/>
    </source>
</evidence>
<dbReference type="KEGG" id="geo:Geob_2251"/>
<reference evidence="3 4" key="1">
    <citation type="submission" date="2009-01" db="EMBL/GenBank/DDBJ databases">
        <title>Complete sequence of Geobacter sp. FRC-32.</title>
        <authorList>
            <consortium name="US DOE Joint Genome Institute"/>
            <person name="Lucas S."/>
            <person name="Copeland A."/>
            <person name="Lapidus A."/>
            <person name="Glavina del Rio T."/>
            <person name="Dalin E."/>
            <person name="Tice H."/>
            <person name="Bruce D."/>
            <person name="Goodwin L."/>
            <person name="Pitluck S."/>
            <person name="Saunders E."/>
            <person name="Brettin T."/>
            <person name="Detter J.C."/>
            <person name="Han C."/>
            <person name="Larimer F."/>
            <person name="Land M."/>
            <person name="Hauser L."/>
            <person name="Kyrpides N."/>
            <person name="Ovchinnikova G."/>
            <person name="Kostka J."/>
            <person name="Richardson P."/>
        </authorList>
    </citation>
    <scope>NUCLEOTIDE SEQUENCE [LARGE SCALE GENOMIC DNA]</scope>
    <source>
        <strain evidence="4">DSM 22248 / JCM 15807 / FRC-32</strain>
    </source>
</reference>
<dbReference type="EMBL" id="CP001390">
    <property type="protein sequence ID" value="ACM20605.1"/>
    <property type="molecule type" value="Genomic_DNA"/>
</dbReference>
<feature type="domain" description="Thioredoxin-like fold" evidence="2">
    <location>
        <begin position="130"/>
        <end position="253"/>
    </location>
</feature>
<feature type="chain" id="PRO_5039888526" evidence="1">
    <location>
        <begin position="21"/>
        <end position="261"/>
    </location>
</feature>
<accession>B9M9N3</accession>
<dbReference type="InterPro" id="IPR051470">
    <property type="entry name" value="Thiol:disulfide_interchange"/>
</dbReference>
<feature type="signal peptide" evidence="1">
    <location>
        <begin position="1"/>
        <end position="20"/>
    </location>
</feature>